<evidence type="ECO:0000259" key="1">
    <source>
        <dbReference type="Pfam" id="PF26482"/>
    </source>
</evidence>
<evidence type="ECO:0000313" key="4">
    <source>
        <dbReference type="Proteomes" id="UP000282322"/>
    </source>
</evidence>
<organism evidence="3 4">
    <name type="scientific">Halocatena pleomorpha</name>
    <dbReference type="NCBI Taxonomy" id="1785090"/>
    <lineage>
        <taxon>Archaea</taxon>
        <taxon>Methanobacteriati</taxon>
        <taxon>Methanobacteriota</taxon>
        <taxon>Stenosarchaea group</taxon>
        <taxon>Halobacteria</taxon>
        <taxon>Halobacteriales</taxon>
        <taxon>Natronomonadaceae</taxon>
        <taxon>Halocatena</taxon>
    </lineage>
</organism>
<protein>
    <recommendedName>
        <fullName evidence="5">M23 family metallopeptidase</fullName>
    </recommendedName>
</protein>
<name>A0A3P3R8N7_9EURY</name>
<keyword evidence="4" id="KW-1185">Reference proteome</keyword>
<dbReference type="Pfam" id="PF26483">
    <property type="entry name" value="DUF8155_C"/>
    <property type="match status" value="1"/>
</dbReference>
<sequence length="287" mass="30264">MPTLSGDVLGEYQRFSLYNSPYTAHDSGCAIDLYPEPDETIAHSPVAGTVFDTQRVRAPETASAAAHDHLLLLDTGASIARLLHVDPTVEPGDSVAVGDPIGTFVWTGFFDPWVDNHIHLGFRPSDADPYRASGSLSIEVDVPLRALAWDGTGRVVERGETYVVLDQPEHPDPGACFVGVATDVANGSSASSGVLDGGCPHYPGGGWLAVDGAAQAGTTENVALAGTPIGRADGRDVQWDSIEITANGTPITGLSFFLARDSFGVKLICPNVRFDVGEHITVTVQRD</sequence>
<dbReference type="InterPro" id="IPR058468">
    <property type="entry name" value="DUF8155_N"/>
</dbReference>
<reference evidence="3 4" key="1">
    <citation type="submission" date="2018-11" db="EMBL/GenBank/DDBJ databases">
        <title>Taxonoimc description of Halomarina strain SPP-AMP-1.</title>
        <authorList>
            <person name="Pal Y."/>
            <person name="Srinivasana K."/>
            <person name="Verma A."/>
            <person name="Kumar P."/>
        </authorList>
    </citation>
    <scope>NUCLEOTIDE SEQUENCE [LARGE SCALE GENOMIC DNA]</scope>
    <source>
        <strain evidence="3 4">SPP-AMP-1</strain>
    </source>
</reference>
<feature type="domain" description="DUF8155" evidence="2">
    <location>
        <begin position="146"/>
        <end position="285"/>
    </location>
</feature>
<dbReference type="RefSeq" id="WP_124955892.1">
    <property type="nucleotide sequence ID" value="NZ_RRCH01000031.1"/>
</dbReference>
<evidence type="ECO:0000313" key="3">
    <source>
        <dbReference type="EMBL" id="RRJ28903.1"/>
    </source>
</evidence>
<evidence type="ECO:0008006" key="5">
    <source>
        <dbReference type="Google" id="ProtNLM"/>
    </source>
</evidence>
<dbReference type="InterPro" id="IPR058817">
    <property type="entry name" value="DUF8155_C"/>
</dbReference>
<comment type="caution">
    <text evidence="3">The sequence shown here is derived from an EMBL/GenBank/DDBJ whole genome shotgun (WGS) entry which is preliminary data.</text>
</comment>
<dbReference type="EMBL" id="RRCH01000031">
    <property type="protein sequence ID" value="RRJ28903.1"/>
    <property type="molecule type" value="Genomic_DNA"/>
</dbReference>
<dbReference type="Gene3D" id="2.70.70.10">
    <property type="entry name" value="Glucose Permease (Domain IIA)"/>
    <property type="match status" value="1"/>
</dbReference>
<proteinExistence type="predicted"/>
<accession>A0A3P3R8N7</accession>
<feature type="domain" description="DUF8155" evidence="1">
    <location>
        <begin position="3"/>
        <end position="140"/>
    </location>
</feature>
<evidence type="ECO:0000259" key="2">
    <source>
        <dbReference type="Pfam" id="PF26483"/>
    </source>
</evidence>
<dbReference type="OrthoDB" id="36515at2157"/>
<gene>
    <name evidence="3" type="ORF">EIK79_14410</name>
</gene>
<dbReference type="Proteomes" id="UP000282322">
    <property type="component" value="Unassembled WGS sequence"/>
</dbReference>
<dbReference type="InterPro" id="IPR011055">
    <property type="entry name" value="Dup_hybrid_motif"/>
</dbReference>
<dbReference type="AlphaFoldDB" id="A0A3P3R8N7"/>
<dbReference type="Pfam" id="PF26482">
    <property type="entry name" value="DUF8155"/>
    <property type="match status" value="1"/>
</dbReference>